<organism evidence="2">
    <name type="scientific">marine metagenome</name>
    <dbReference type="NCBI Taxonomy" id="408172"/>
    <lineage>
        <taxon>unclassified sequences</taxon>
        <taxon>metagenomes</taxon>
        <taxon>ecological metagenomes</taxon>
    </lineage>
</organism>
<dbReference type="AlphaFoldDB" id="A0A382XF13"/>
<name>A0A382XF13_9ZZZZ</name>
<dbReference type="EMBL" id="UINC01167103">
    <property type="protein sequence ID" value="SVD69419.1"/>
    <property type="molecule type" value="Genomic_DNA"/>
</dbReference>
<accession>A0A382XF13</accession>
<evidence type="ECO:0000313" key="2">
    <source>
        <dbReference type="EMBL" id="SVD69419.1"/>
    </source>
</evidence>
<dbReference type="PANTHER" id="PTHR41259:SF1">
    <property type="entry name" value="DOUBLE-STRAND BREAK REPAIR RAD50 ATPASE, PUTATIVE-RELATED"/>
    <property type="match status" value="1"/>
</dbReference>
<keyword evidence="1" id="KW-0175">Coiled coil</keyword>
<feature type="coiled-coil region" evidence="1">
    <location>
        <begin position="145"/>
        <end position="189"/>
    </location>
</feature>
<proteinExistence type="predicted"/>
<reference evidence="2" key="1">
    <citation type="submission" date="2018-05" db="EMBL/GenBank/DDBJ databases">
        <authorList>
            <person name="Lanie J.A."/>
            <person name="Ng W.-L."/>
            <person name="Kazmierczak K.M."/>
            <person name="Andrzejewski T.M."/>
            <person name="Davidsen T.M."/>
            <person name="Wayne K.J."/>
            <person name="Tettelin H."/>
            <person name="Glass J.I."/>
            <person name="Rusch D."/>
            <person name="Podicherti R."/>
            <person name="Tsui H.-C.T."/>
            <person name="Winkler M.E."/>
        </authorList>
    </citation>
    <scope>NUCLEOTIDE SEQUENCE</scope>
</reference>
<protein>
    <submittedName>
        <fullName evidence="2">Uncharacterized protein</fullName>
    </submittedName>
</protein>
<gene>
    <name evidence="2" type="ORF">METZ01_LOCUS422273</name>
</gene>
<feature type="coiled-coil region" evidence="1">
    <location>
        <begin position="230"/>
        <end position="257"/>
    </location>
</feature>
<evidence type="ECO:0000256" key="1">
    <source>
        <dbReference type="SAM" id="Coils"/>
    </source>
</evidence>
<feature type="non-terminal residue" evidence="2">
    <location>
        <position position="270"/>
    </location>
</feature>
<sequence>RMMFGFPKKSQKVNQYQPINGGSLGGVLKCVLASGQLFSIIREAENKDGPIVRTESFENRGQSHLDSIFGHATKEIFMNLYAFTIDELHDIQSLRGEEIKSRVYGAGMGLGEVSLSKIEKELDKNCGEIFKPRGMARIGMVLNDVNKIENEIRQAQGNLEKFDELNGMASRLDKEKSVLKKEIGDLELTKKIYETRLEFFPVVIEILSAMEEISRIENVSSFPENGVRKLHLIQLEKENLLKRIQEEERSYDGLKINLRNMVVNDDLLEH</sequence>
<dbReference type="PANTHER" id="PTHR41259">
    <property type="entry name" value="DOUBLE-STRAND BREAK REPAIR RAD50 ATPASE, PUTATIVE-RELATED"/>
    <property type="match status" value="1"/>
</dbReference>
<feature type="non-terminal residue" evidence="2">
    <location>
        <position position="1"/>
    </location>
</feature>